<evidence type="ECO:0000313" key="2">
    <source>
        <dbReference type="Proteomes" id="UP000585836"/>
    </source>
</evidence>
<accession>A0A7W9PRK2</accession>
<organism evidence="1 2">
    <name type="scientific">Streptomyces echinatus</name>
    <dbReference type="NCBI Taxonomy" id="67293"/>
    <lineage>
        <taxon>Bacteria</taxon>
        <taxon>Bacillati</taxon>
        <taxon>Actinomycetota</taxon>
        <taxon>Actinomycetes</taxon>
        <taxon>Kitasatosporales</taxon>
        <taxon>Streptomycetaceae</taxon>
        <taxon>Streptomyces</taxon>
    </lineage>
</organism>
<proteinExistence type="predicted"/>
<dbReference type="AlphaFoldDB" id="A0A7W9PRK2"/>
<comment type="caution">
    <text evidence="1">The sequence shown here is derived from an EMBL/GenBank/DDBJ whole genome shotgun (WGS) entry which is preliminary data.</text>
</comment>
<evidence type="ECO:0000313" key="1">
    <source>
        <dbReference type="EMBL" id="MBB5926665.1"/>
    </source>
</evidence>
<keyword evidence="2" id="KW-1185">Reference proteome</keyword>
<protein>
    <submittedName>
        <fullName evidence="1">Uncharacterized protein</fullName>
    </submittedName>
</protein>
<gene>
    <name evidence="1" type="ORF">FHS34_002121</name>
</gene>
<sequence length="75" mass="8500">MPERLQEVRAEAACAYGAIGADIHVFGDGTPVYLPFEHRRVMDLVDPSGGCGRARDRGYLRHPTWQRYRSRLARA</sequence>
<reference evidence="1 2" key="1">
    <citation type="submission" date="2020-08" db="EMBL/GenBank/DDBJ databases">
        <title>Genomic Encyclopedia of Type Strains, Phase III (KMG-III): the genomes of soil and plant-associated and newly described type strains.</title>
        <authorList>
            <person name="Whitman W."/>
        </authorList>
    </citation>
    <scope>NUCLEOTIDE SEQUENCE [LARGE SCALE GENOMIC DNA]</scope>
    <source>
        <strain evidence="1 2">CECT 3313</strain>
    </source>
</reference>
<name>A0A7W9PRK2_9ACTN</name>
<dbReference type="Proteomes" id="UP000585836">
    <property type="component" value="Unassembled WGS sequence"/>
</dbReference>
<dbReference type="EMBL" id="JACHJK010000003">
    <property type="protein sequence ID" value="MBB5926665.1"/>
    <property type="molecule type" value="Genomic_DNA"/>
</dbReference>